<feature type="binding site" evidence="6">
    <location>
        <begin position="12"/>
        <end position="17"/>
    </location>
    <ligand>
        <name>NADP(+)</name>
        <dbReference type="ChEBI" id="CHEBI:58349"/>
    </ligand>
</feature>
<dbReference type="EMBL" id="NHSF01000035">
    <property type="protein sequence ID" value="MBK5929998.1"/>
    <property type="molecule type" value="Genomic_DNA"/>
</dbReference>
<dbReference type="FunFam" id="1.10.3730.10:FF:000001">
    <property type="entry name" value="Pyrroline-5-carboxylate reductase"/>
    <property type="match status" value="1"/>
</dbReference>
<dbReference type="InterPro" id="IPR029036">
    <property type="entry name" value="P5CR_dimer"/>
</dbReference>
<proteinExistence type="inferred from homology"/>
<dbReference type="InterPro" id="IPR028939">
    <property type="entry name" value="P5C_Rdtase_cat_N"/>
</dbReference>
<dbReference type="SUPFAM" id="SSF48179">
    <property type="entry name" value="6-phosphogluconate dehydrogenase C-terminal domain-like"/>
    <property type="match status" value="1"/>
</dbReference>
<dbReference type="GO" id="GO:0055129">
    <property type="term" value="P:L-proline biosynthetic process"/>
    <property type="evidence" value="ECO:0007669"/>
    <property type="project" value="UniProtKB-UniRule"/>
</dbReference>
<evidence type="ECO:0000256" key="4">
    <source>
        <dbReference type="HAMAP-Rule" id="MF_01925"/>
    </source>
</evidence>
<evidence type="ECO:0000313" key="11">
    <source>
        <dbReference type="Proteomes" id="UP001296967"/>
    </source>
</evidence>
<comment type="caution">
    <text evidence="10">The sequence shown here is derived from an EMBL/GenBank/DDBJ whole genome shotgun (WGS) entry which is preliminary data.</text>
</comment>
<comment type="function">
    <text evidence="4">Catalyzes the reduction of 1-pyrroline-5-carboxylate (PCA) to L-proline.</text>
</comment>
<dbReference type="PIRSF" id="PIRSF000193">
    <property type="entry name" value="Pyrrol-5-carb_rd"/>
    <property type="match status" value="1"/>
</dbReference>
<keyword evidence="2 4" id="KW-0521">NADP</keyword>
<reference evidence="10" key="2">
    <citation type="journal article" date="2020" name="Microorganisms">
        <title>Osmotic Adaptation and Compatible Solute Biosynthesis of Phototrophic Bacteria as Revealed from Genome Analyses.</title>
        <authorList>
            <person name="Imhoff J.F."/>
            <person name="Rahn T."/>
            <person name="Kunzel S."/>
            <person name="Keller A."/>
            <person name="Neulinger S.C."/>
        </authorList>
    </citation>
    <scope>NUCLEOTIDE SEQUENCE</scope>
    <source>
        <strain evidence="10">DSM 4395</strain>
    </source>
</reference>
<dbReference type="Gene3D" id="1.10.3730.10">
    <property type="entry name" value="ProC C-terminal domain-like"/>
    <property type="match status" value="1"/>
</dbReference>
<dbReference type="InterPro" id="IPR000304">
    <property type="entry name" value="Pyrroline-COOH_reductase"/>
</dbReference>
<evidence type="ECO:0000259" key="8">
    <source>
        <dbReference type="Pfam" id="PF03807"/>
    </source>
</evidence>
<sequence>MPTTTTTRIAFIGGGNMARSLIAGLVADGYDAARLSVSDPDTTKSEALANHFGISACTSTAAAIDAAEVIVLCVKPQVAAGVCRELGMHLRAPLPLVISVMAGVSEPSIRGWLGQPIALVRAMPNTPVLVQSGAIGLHAAEGTDAHQSNLAEEILRAGGLTHWVKSEAELDTVTALSGSGPAYFFLLMEALEEAAVAEGLDAEGARLLSIQTALGAARMAVESDESPRQLRQRVTSPGGTTERAIAVFEDGGLPALTRRAVAAARQRAHELSELIAEDK</sequence>
<dbReference type="Pfam" id="PF14748">
    <property type="entry name" value="P5CR_dimer"/>
    <property type="match status" value="1"/>
</dbReference>
<evidence type="ECO:0000259" key="9">
    <source>
        <dbReference type="Pfam" id="PF14748"/>
    </source>
</evidence>
<dbReference type="InterPro" id="IPR053790">
    <property type="entry name" value="P5CR-like_CS"/>
</dbReference>
<comment type="pathway">
    <text evidence="4 7">Amino-acid biosynthesis; L-proline biosynthesis; L-proline from L-glutamate 5-semialdehyde: step 1/1.</text>
</comment>
<comment type="catalytic activity">
    <reaction evidence="4 7">
        <text>L-proline + NADP(+) = (S)-1-pyrroline-5-carboxylate + NADPH + 2 H(+)</text>
        <dbReference type="Rhea" id="RHEA:14109"/>
        <dbReference type="ChEBI" id="CHEBI:15378"/>
        <dbReference type="ChEBI" id="CHEBI:17388"/>
        <dbReference type="ChEBI" id="CHEBI:57783"/>
        <dbReference type="ChEBI" id="CHEBI:58349"/>
        <dbReference type="ChEBI" id="CHEBI:60039"/>
        <dbReference type="EC" id="1.5.1.2"/>
    </reaction>
</comment>
<evidence type="ECO:0000256" key="5">
    <source>
        <dbReference type="NCBIfam" id="TIGR00112"/>
    </source>
</evidence>
<keyword evidence="4 7" id="KW-0028">Amino-acid biosynthesis</keyword>
<keyword evidence="4" id="KW-0963">Cytoplasm</keyword>
<comment type="subcellular location">
    <subcellularLocation>
        <location evidence="4">Cytoplasm</location>
    </subcellularLocation>
</comment>
<dbReference type="GO" id="GO:0005737">
    <property type="term" value="C:cytoplasm"/>
    <property type="evidence" value="ECO:0007669"/>
    <property type="project" value="UniProtKB-SubCell"/>
</dbReference>
<dbReference type="PANTHER" id="PTHR11645">
    <property type="entry name" value="PYRROLINE-5-CARBOXYLATE REDUCTASE"/>
    <property type="match status" value="1"/>
</dbReference>
<feature type="domain" description="Pyrroline-5-carboxylate reductase catalytic N-terminal" evidence="8">
    <location>
        <begin position="8"/>
        <end position="103"/>
    </location>
</feature>
<evidence type="ECO:0000313" key="10">
    <source>
        <dbReference type="EMBL" id="MBK5929998.1"/>
    </source>
</evidence>
<name>A0AAJ0XF74_HALSE</name>
<dbReference type="AlphaFoldDB" id="A0AAJ0XF74"/>
<evidence type="ECO:0000256" key="3">
    <source>
        <dbReference type="ARBA" id="ARBA00023002"/>
    </source>
</evidence>
<dbReference type="GO" id="GO:0004735">
    <property type="term" value="F:pyrroline-5-carboxylate reductase activity"/>
    <property type="evidence" value="ECO:0007669"/>
    <property type="project" value="UniProtKB-UniRule"/>
</dbReference>
<dbReference type="Proteomes" id="UP001296967">
    <property type="component" value="Unassembled WGS sequence"/>
</dbReference>
<dbReference type="NCBIfam" id="TIGR00112">
    <property type="entry name" value="proC"/>
    <property type="match status" value="1"/>
</dbReference>
<gene>
    <name evidence="4" type="primary">proC</name>
    <name evidence="10" type="ORF">CCR82_05520</name>
</gene>
<keyword evidence="4 7" id="KW-0641">Proline biosynthesis</keyword>
<feature type="domain" description="Pyrroline-5-carboxylate reductase dimerisation" evidence="9">
    <location>
        <begin position="167"/>
        <end position="271"/>
    </location>
</feature>
<protein>
    <recommendedName>
        <fullName evidence="4 5">Pyrroline-5-carboxylate reductase</fullName>
        <shortName evidence="4">P5C reductase</shortName>
        <shortName evidence="4">P5CR</shortName>
        <ecNumber evidence="4 5">1.5.1.2</ecNumber>
    </recommendedName>
    <alternativeName>
        <fullName evidence="4">PCA reductase</fullName>
    </alternativeName>
</protein>
<keyword evidence="3 4" id="KW-0560">Oxidoreductase</keyword>
<dbReference type="EC" id="1.5.1.2" evidence="4 5"/>
<dbReference type="Pfam" id="PF03807">
    <property type="entry name" value="F420_oxidored"/>
    <property type="match status" value="1"/>
</dbReference>
<dbReference type="InterPro" id="IPR008927">
    <property type="entry name" value="6-PGluconate_DH-like_C_sf"/>
</dbReference>
<dbReference type="PROSITE" id="PS00521">
    <property type="entry name" value="P5CR"/>
    <property type="match status" value="1"/>
</dbReference>
<evidence type="ECO:0000256" key="1">
    <source>
        <dbReference type="ARBA" id="ARBA00005525"/>
    </source>
</evidence>
<accession>A0AAJ0XF74</accession>
<dbReference type="RefSeq" id="WP_201244414.1">
    <property type="nucleotide sequence ID" value="NZ_NHSF01000035.1"/>
</dbReference>
<dbReference type="HAMAP" id="MF_01925">
    <property type="entry name" value="P5C_reductase"/>
    <property type="match status" value="1"/>
</dbReference>
<comment type="catalytic activity">
    <reaction evidence="4">
        <text>L-proline + NAD(+) = (S)-1-pyrroline-5-carboxylate + NADH + 2 H(+)</text>
        <dbReference type="Rhea" id="RHEA:14105"/>
        <dbReference type="ChEBI" id="CHEBI:15378"/>
        <dbReference type="ChEBI" id="CHEBI:17388"/>
        <dbReference type="ChEBI" id="CHEBI:57540"/>
        <dbReference type="ChEBI" id="CHEBI:57945"/>
        <dbReference type="ChEBI" id="CHEBI:60039"/>
        <dbReference type="EC" id="1.5.1.2"/>
    </reaction>
</comment>
<comment type="similarity">
    <text evidence="1 4 7">Belongs to the pyrroline-5-carboxylate reductase family.</text>
</comment>
<dbReference type="Gene3D" id="3.40.50.720">
    <property type="entry name" value="NAD(P)-binding Rossmann-like Domain"/>
    <property type="match status" value="1"/>
</dbReference>
<evidence type="ECO:0000256" key="6">
    <source>
        <dbReference type="PIRSR" id="PIRSR000193-1"/>
    </source>
</evidence>
<keyword evidence="11" id="KW-1185">Reference proteome</keyword>
<dbReference type="InterPro" id="IPR036291">
    <property type="entry name" value="NAD(P)-bd_dom_sf"/>
</dbReference>
<reference evidence="10" key="1">
    <citation type="submission" date="2017-05" db="EMBL/GenBank/DDBJ databases">
        <authorList>
            <person name="Imhoff J.F."/>
            <person name="Rahn T."/>
            <person name="Kuenzel S."/>
            <person name="Neulinger S.C."/>
        </authorList>
    </citation>
    <scope>NUCLEOTIDE SEQUENCE</scope>
    <source>
        <strain evidence="10">DSM 4395</strain>
    </source>
</reference>
<evidence type="ECO:0000256" key="2">
    <source>
        <dbReference type="ARBA" id="ARBA00022857"/>
    </source>
</evidence>
<dbReference type="PANTHER" id="PTHR11645:SF0">
    <property type="entry name" value="PYRROLINE-5-CARBOXYLATE REDUCTASE 3"/>
    <property type="match status" value="1"/>
</dbReference>
<organism evidence="10 11">
    <name type="scientific">Halochromatium salexigens</name>
    <name type="common">Chromatium salexigens</name>
    <dbReference type="NCBI Taxonomy" id="49447"/>
    <lineage>
        <taxon>Bacteria</taxon>
        <taxon>Pseudomonadati</taxon>
        <taxon>Pseudomonadota</taxon>
        <taxon>Gammaproteobacteria</taxon>
        <taxon>Chromatiales</taxon>
        <taxon>Chromatiaceae</taxon>
        <taxon>Halochromatium</taxon>
    </lineage>
</organism>
<evidence type="ECO:0000256" key="7">
    <source>
        <dbReference type="RuleBase" id="RU003903"/>
    </source>
</evidence>
<dbReference type="SUPFAM" id="SSF51735">
    <property type="entry name" value="NAD(P)-binding Rossmann-fold domains"/>
    <property type="match status" value="1"/>
</dbReference>